<sequence>MAKRGRFEENEEDEAKVVKIQEMKDVGLVTSHSAETIANDRQHHTEAGSSHVTKNRTDRGQ</sequence>
<accession>A0A6A3HPE2</accession>
<protein>
    <submittedName>
        <fullName evidence="2">Uncharacterized protein</fullName>
    </submittedName>
</protein>
<organism evidence="2 3">
    <name type="scientific">Phytophthora rubi</name>
    <dbReference type="NCBI Taxonomy" id="129364"/>
    <lineage>
        <taxon>Eukaryota</taxon>
        <taxon>Sar</taxon>
        <taxon>Stramenopiles</taxon>
        <taxon>Oomycota</taxon>
        <taxon>Peronosporomycetes</taxon>
        <taxon>Peronosporales</taxon>
        <taxon>Peronosporaceae</taxon>
        <taxon>Phytophthora</taxon>
    </lineage>
</organism>
<dbReference type="Proteomes" id="UP000435112">
    <property type="component" value="Unassembled WGS sequence"/>
</dbReference>
<evidence type="ECO:0000256" key="1">
    <source>
        <dbReference type="SAM" id="MobiDB-lite"/>
    </source>
</evidence>
<proteinExistence type="predicted"/>
<evidence type="ECO:0000313" key="3">
    <source>
        <dbReference type="Proteomes" id="UP000435112"/>
    </source>
</evidence>
<name>A0A6A3HPE2_9STRA</name>
<gene>
    <name evidence="2" type="ORF">PR002_g26898</name>
</gene>
<reference evidence="2 3" key="1">
    <citation type="submission" date="2018-09" db="EMBL/GenBank/DDBJ databases">
        <title>Genomic investigation of the strawberry pathogen Phytophthora fragariae indicates pathogenicity is determined by transcriptional variation in three key races.</title>
        <authorList>
            <person name="Adams T.M."/>
            <person name="Armitage A.D."/>
            <person name="Sobczyk M.K."/>
            <person name="Bates H.J."/>
            <person name="Dunwell J.M."/>
            <person name="Nellist C.F."/>
            <person name="Harrison R.J."/>
        </authorList>
    </citation>
    <scope>NUCLEOTIDE SEQUENCE [LARGE SCALE GENOMIC DNA]</scope>
    <source>
        <strain evidence="2 3">SCRP324</strain>
    </source>
</reference>
<evidence type="ECO:0000313" key="2">
    <source>
        <dbReference type="EMBL" id="KAE8971217.1"/>
    </source>
</evidence>
<dbReference type="EMBL" id="QXFU01004017">
    <property type="protein sequence ID" value="KAE8971217.1"/>
    <property type="molecule type" value="Genomic_DNA"/>
</dbReference>
<comment type="caution">
    <text evidence="2">The sequence shown here is derived from an EMBL/GenBank/DDBJ whole genome shotgun (WGS) entry which is preliminary data.</text>
</comment>
<dbReference type="AlphaFoldDB" id="A0A6A3HPE2"/>
<feature type="region of interest" description="Disordered" evidence="1">
    <location>
        <begin position="37"/>
        <end position="61"/>
    </location>
</feature>